<dbReference type="KEGG" id="ppsr:I6J18_13950"/>
<evidence type="ECO:0000313" key="4">
    <source>
        <dbReference type="Proteomes" id="UP000595254"/>
    </source>
</evidence>
<dbReference type="GO" id="GO:0050897">
    <property type="term" value="F:cobalt ion binding"/>
    <property type="evidence" value="ECO:0007669"/>
    <property type="project" value="TreeGrafter"/>
</dbReference>
<dbReference type="PIRSF" id="PIRSF015034">
    <property type="entry name" value="YacH"/>
    <property type="match status" value="1"/>
</dbReference>
<dbReference type="Pfam" id="PF02151">
    <property type="entry name" value="UVR"/>
    <property type="match status" value="1"/>
</dbReference>
<dbReference type="SUPFAM" id="SSF46600">
    <property type="entry name" value="C-terminal UvrC-binding domain of UvrB"/>
    <property type="match status" value="1"/>
</dbReference>
<dbReference type="GO" id="GO:1990170">
    <property type="term" value="P:stress response to cadmium ion"/>
    <property type="evidence" value="ECO:0007669"/>
    <property type="project" value="TreeGrafter"/>
</dbReference>
<dbReference type="Proteomes" id="UP000595254">
    <property type="component" value="Chromosome"/>
</dbReference>
<dbReference type="Gene3D" id="4.10.860.10">
    <property type="entry name" value="UVR domain"/>
    <property type="match status" value="1"/>
</dbReference>
<dbReference type="PROSITE" id="PS50151">
    <property type="entry name" value="UVR"/>
    <property type="match status" value="1"/>
</dbReference>
<proteinExistence type="predicted"/>
<feature type="coiled-coil region" evidence="1">
    <location>
        <begin position="134"/>
        <end position="180"/>
    </location>
</feature>
<accession>A0A974NRB1</accession>
<evidence type="ECO:0000259" key="2">
    <source>
        <dbReference type="PROSITE" id="PS50151"/>
    </source>
</evidence>
<feature type="domain" description="UVR" evidence="2">
    <location>
        <begin position="138"/>
        <end position="173"/>
    </location>
</feature>
<gene>
    <name evidence="3" type="ORF">I6J18_13950</name>
</gene>
<dbReference type="InterPro" id="IPR001943">
    <property type="entry name" value="UVR_dom"/>
</dbReference>
<organism evidence="3 4">
    <name type="scientific">Peribacillus psychrosaccharolyticus</name>
    <name type="common">Bacillus psychrosaccharolyticus</name>
    <dbReference type="NCBI Taxonomy" id="1407"/>
    <lineage>
        <taxon>Bacteria</taxon>
        <taxon>Bacillati</taxon>
        <taxon>Bacillota</taxon>
        <taxon>Bacilli</taxon>
        <taxon>Bacillales</taxon>
        <taxon>Bacillaceae</taxon>
        <taxon>Peribacillus</taxon>
    </lineage>
</organism>
<name>A0A974NRB1_PERPY</name>
<sequence length="184" mass="20940">MLCQECNQMPATLHFTKFINGEKNEIHICEKCAQEMGEVYINQAGQGFSFNNLLSGLLNIEPIFQSSTASAKPKTEELRCKRCNLSFKEFVHVGKFGCEDCYKTFDNQLNPILKRVHSGNTAHIGKIPSRMGDTIHLRKQVAQLKEVLKDLIEKEEFEKAAEIRDEIRSLEKQNDRHVDGGPQS</sequence>
<keyword evidence="4" id="KW-1185">Reference proteome</keyword>
<dbReference type="PANTHER" id="PTHR38430:SF1">
    <property type="entry name" value="PROTEIN-ARGININE KINASE ACTIVATOR PROTEIN"/>
    <property type="match status" value="1"/>
</dbReference>
<keyword evidence="1" id="KW-0175">Coiled coil</keyword>
<dbReference type="InterPro" id="IPR036876">
    <property type="entry name" value="UVR_dom_sf"/>
</dbReference>
<evidence type="ECO:0000313" key="3">
    <source>
        <dbReference type="EMBL" id="QQT02676.1"/>
    </source>
</evidence>
<dbReference type="EMBL" id="CP068053">
    <property type="protein sequence ID" value="QQT02676.1"/>
    <property type="molecule type" value="Genomic_DNA"/>
</dbReference>
<dbReference type="PANTHER" id="PTHR38430">
    <property type="entry name" value="PROTEIN-ARGININE KINASE ACTIVATOR PROTEIN"/>
    <property type="match status" value="1"/>
</dbReference>
<dbReference type="GO" id="GO:0008270">
    <property type="term" value="F:zinc ion binding"/>
    <property type="evidence" value="ECO:0007669"/>
    <property type="project" value="TreeGrafter"/>
</dbReference>
<reference evidence="3 4" key="1">
    <citation type="submission" date="2021-01" db="EMBL/GenBank/DDBJ databases">
        <title>FDA dAtabase for Regulatory Grade micrObial Sequences (FDA-ARGOS): Supporting development and validation of Infectious Disease Dx tests.</title>
        <authorList>
            <person name="Nelson B."/>
            <person name="Plummer A."/>
            <person name="Tallon L."/>
            <person name="Sadzewicz L."/>
            <person name="Zhao X."/>
            <person name="Boylan J."/>
            <person name="Ott S."/>
            <person name="Bowen H."/>
            <person name="Vavikolanu K."/>
            <person name="Mehta A."/>
            <person name="Aluvathingal J."/>
            <person name="Nadendla S."/>
            <person name="Myers T."/>
            <person name="Yan Y."/>
            <person name="Sichtig H."/>
        </authorList>
    </citation>
    <scope>NUCLEOTIDE SEQUENCE [LARGE SCALE GENOMIC DNA]</scope>
    <source>
        <strain evidence="3 4">FDAARGOS_1161</strain>
    </source>
</reference>
<dbReference type="GO" id="GO:1990169">
    <property type="term" value="P:stress response to copper ion"/>
    <property type="evidence" value="ECO:0007669"/>
    <property type="project" value="TreeGrafter"/>
</dbReference>
<dbReference type="GO" id="GO:0046870">
    <property type="term" value="F:cadmium ion binding"/>
    <property type="evidence" value="ECO:0007669"/>
    <property type="project" value="TreeGrafter"/>
</dbReference>
<dbReference type="GO" id="GO:0005507">
    <property type="term" value="F:copper ion binding"/>
    <property type="evidence" value="ECO:0007669"/>
    <property type="project" value="TreeGrafter"/>
</dbReference>
<evidence type="ECO:0000256" key="1">
    <source>
        <dbReference type="SAM" id="Coils"/>
    </source>
</evidence>
<dbReference type="InterPro" id="IPR025542">
    <property type="entry name" value="YacH"/>
</dbReference>
<dbReference type="AlphaFoldDB" id="A0A974NRB1"/>
<protein>
    <submittedName>
        <fullName evidence="3">UvrB/UvrC motif-containing protein</fullName>
    </submittedName>
</protein>